<evidence type="ECO:0000259" key="13">
    <source>
        <dbReference type="SMART" id="SM00382"/>
    </source>
</evidence>
<feature type="compositionally biased region" description="Low complexity" evidence="12">
    <location>
        <begin position="782"/>
        <end position="796"/>
    </location>
</feature>
<evidence type="ECO:0000256" key="7">
    <source>
        <dbReference type="ARBA" id="ARBA00022741"/>
    </source>
</evidence>
<evidence type="ECO:0000256" key="11">
    <source>
        <dbReference type="ARBA" id="ARBA00049244"/>
    </source>
</evidence>
<dbReference type="Pfam" id="PF22608">
    <property type="entry name" value="DNAX_ATPase_lid"/>
    <property type="match status" value="1"/>
</dbReference>
<feature type="compositionally biased region" description="Low complexity" evidence="12">
    <location>
        <begin position="653"/>
        <end position="673"/>
    </location>
</feature>
<name>A0ABX5PHZ9_9GAMM</name>
<evidence type="ECO:0000256" key="10">
    <source>
        <dbReference type="ARBA" id="ARBA00022932"/>
    </source>
</evidence>
<evidence type="ECO:0000256" key="5">
    <source>
        <dbReference type="ARBA" id="ARBA00022705"/>
    </source>
</evidence>
<dbReference type="SUPFAM" id="SSF48019">
    <property type="entry name" value="post-AAA+ oligomerization domain-like"/>
    <property type="match status" value="1"/>
</dbReference>
<dbReference type="Proteomes" id="UP000247584">
    <property type="component" value="Unassembled WGS sequence"/>
</dbReference>
<dbReference type="SUPFAM" id="SSF52540">
    <property type="entry name" value="P-loop containing nucleoside triphosphate hydrolases"/>
    <property type="match status" value="1"/>
</dbReference>
<evidence type="ECO:0000256" key="8">
    <source>
        <dbReference type="ARBA" id="ARBA00022833"/>
    </source>
</evidence>
<dbReference type="Pfam" id="PF13177">
    <property type="entry name" value="DNA_pol3_delta2"/>
    <property type="match status" value="1"/>
</dbReference>
<keyword evidence="5" id="KW-0235">DNA replication</keyword>
<keyword evidence="10" id="KW-0239">DNA-directed DNA polymerase</keyword>
<evidence type="ECO:0000256" key="2">
    <source>
        <dbReference type="ARBA" id="ARBA00012417"/>
    </source>
</evidence>
<dbReference type="PANTHER" id="PTHR11669">
    <property type="entry name" value="REPLICATION FACTOR C / DNA POLYMERASE III GAMMA-TAU SUBUNIT"/>
    <property type="match status" value="1"/>
</dbReference>
<evidence type="ECO:0000256" key="4">
    <source>
        <dbReference type="ARBA" id="ARBA00022695"/>
    </source>
</evidence>
<dbReference type="InterPro" id="IPR021029">
    <property type="entry name" value="DNA_pol_III_tau_dom-5"/>
</dbReference>
<organism evidence="14 15">
    <name type="scientific">Shewanella chilikensis</name>
    <dbReference type="NCBI Taxonomy" id="558541"/>
    <lineage>
        <taxon>Bacteria</taxon>
        <taxon>Pseudomonadati</taxon>
        <taxon>Pseudomonadota</taxon>
        <taxon>Gammaproteobacteria</taxon>
        <taxon>Alteromonadales</taxon>
        <taxon>Shewanellaceae</taxon>
        <taxon>Shewanella</taxon>
    </lineage>
</organism>
<keyword evidence="7" id="KW-0547">Nucleotide-binding</keyword>
<feature type="region of interest" description="Disordered" evidence="12">
    <location>
        <begin position="632"/>
        <end position="796"/>
    </location>
</feature>
<gene>
    <name evidence="14" type="ORF">C8J23_15114</name>
</gene>
<dbReference type="SMART" id="SM00382">
    <property type="entry name" value="AAA"/>
    <property type="match status" value="1"/>
</dbReference>
<evidence type="ECO:0000256" key="12">
    <source>
        <dbReference type="SAM" id="MobiDB-lite"/>
    </source>
</evidence>
<dbReference type="NCBIfam" id="NF011511">
    <property type="entry name" value="PRK14949.1"/>
    <property type="match status" value="1"/>
</dbReference>
<dbReference type="Gene3D" id="3.30.300.150">
    <property type="entry name" value="DNA polymerase III, tau subunit, domain V"/>
    <property type="match status" value="1"/>
</dbReference>
<protein>
    <recommendedName>
        <fullName evidence="2">DNA-directed DNA polymerase</fullName>
        <ecNumber evidence="2">2.7.7.7</ecNumber>
    </recommendedName>
</protein>
<dbReference type="Pfam" id="PF12170">
    <property type="entry name" value="DNA_pol3_tau_5"/>
    <property type="match status" value="1"/>
</dbReference>
<dbReference type="EC" id="2.7.7.7" evidence="2"/>
<feature type="region of interest" description="Disordered" evidence="12">
    <location>
        <begin position="428"/>
        <end position="456"/>
    </location>
</feature>
<feature type="compositionally biased region" description="Polar residues" evidence="12">
    <location>
        <begin position="531"/>
        <end position="541"/>
    </location>
</feature>
<proteinExistence type="inferred from homology"/>
<keyword evidence="9" id="KW-0067">ATP-binding</keyword>
<dbReference type="CDD" id="cd00009">
    <property type="entry name" value="AAA"/>
    <property type="match status" value="1"/>
</dbReference>
<keyword evidence="3" id="KW-0808">Transferase</keyword>
<reference evidence="14 15" key="1">
    <citation type="submission" date="2018-06" db="EMBL/GenBank/DDBJ databases">
        <title>Genomic Encyclopedia of Type Strains, Phase III (KMG-III): the genomes of soil and plant-associated and newly described type strains.</title>
        <authorList>
            <person name="Whitman W."/>
        </authorList>
    </citation>
    <scope>NUCLEOTIDE SEQUENCE [LARGE SCALE GENOMIC DNA]</scope>
    <source>
        <strain evidence="14 15">JC5</strain>
    </source>
</reference>
<dbReference type="InterPro" id="IPR012763">
    <property type="entry name" value="DNA_pol_III_sug/sutau_N"/>
</dbReference>
<feature type="domain" description="AAA+ ATPase" evidence="13">
    <location>
        <begin position="37"/>
        <end position="178"/>
    </location>
</feature>
<dbReference type="Gene3D" id="1.10.8.60">
    <property type="match status" value="1"/>
</dbReference>
<evidence type="ECO:0000313" key="14">
    <source>
        <dbReference type="EMBL" id="PYE54276.1"/>
    </source>
</evidence>
<dbReference type="Gene3D" id="1.20.272.10">
    <property type="match status" value="1"/>
</dbReference>
<evidence type="ECO:0000256" key="1">
    <source>
        <dbReference type="ARBA" id="ARBA00006360"/>
    </source>
</evidence>
<dbReference type="PRINTS" id="PR00300">
    <property type="entry name" value="CLPPROTEASEA"/>
</dbReference>
<dbReference type="PANTHER" id="PTHR11669:SF0">
    <property type="entry name" value="PROTEIN STICHEL-LIKE 2"/>
    <property type="match status" value="1"/>
</dbReference>
<evidence type="ECO:0000256" key="9">
    <source>
        <dbReference type="ARBA" id="ARBA00022840"/>
    </source>
</evidence>
<keyword evidence="8" id="KW-0862">Zinc</keyword>
<dbReference type="InterPro" id="IPR001270">
    <property type="entry name" value="ClpA/B"/>
</dbReference>
<feature type="region of interest" description="Disordered" evidence="12">
    <location>
        <begin position="519"/>
        <end position="541"/>
    </location>
</feature>
<comment type="caution">
    <text evidence="14">The sequence shown here is derived from an EMBL/GenBank/DDBJ whole genome shotgun (WGS) entry which is preliminary data.</text>
</comment>
<dbReference type="NCBIfam" id="TIGR02397">
    <property type="entry name" value="dnaX_nterm"/>
    <property type="match status" value="1"/>
</dbReference>
<comment type="similarity">
    <text evidence="1">Belongs to the DnaX/STICHEL family.</text>
</comment>
<dbReference type="Pfam" id="PF12169">
    <property type="entry name" value="DNA_pol3_gamma3"/>
    <property type="match status" value="1"/>
</dbReference>
<feature type="compositionally biased region" description="Polar residues" evidence="12">
    <location>
        <begin position="581"/>
        <end position="598"/>
    </location>
</feature>
<dbReference type="NCBIfam" id="NF004046">
    <property type="entry name" value="PRK05563.1"/>
    <property type="match status" value="1"/>
</dbReference>
<dbReference type="CDD" id="cd18137">
    <property type="entry name" value="HLD_clamp_pol_III_gamma_tau"/>
    <property type="match status" value="1"/>
</dbReference>
<keyword evidence="15" id="KW-1185">Reference proteome</keyword>
<dbReference type="NCBIfam" id="NF005942">
    <property type="entry name" value="PRK07994.1"/>
    <property type="match status" value="1"/>
</dbReference>
<evidence type="ECO:0000256" key="6">
    <source>
        <dbReference type="ARBA" id="ARBA00022723"/>
    </source>
</evidence>
<keyword evidence="4" id="KW-0548">Nucleotidyltransferase</keyword>
<accession>A0ABX5PHZ9</accession>
<dbReference type="InterPro" id="IPR027417">
    <property type="entry name" value="P-loop_NTPase"/>
</dbReference>
<comment type="catalytic activity">
    <reaction evidence="11">
        <text>DNA(n) + a 2'-deoxyribonucleoside 5'-triphosphate = DNA(n+1) + diphosphate</text>
        <dbReference type="Rhea" id="RHEA:22508"/>
        <dbReference type="Rhea" id="RHEA-COMP:17339"/>
        <dbReference type="Rhea" id="RHEA-COMP:17340"/>
        <dbReference type="ChEBI" id="CHEBI:33019"/>
        <dbReference type="ChEBI" id="CHEBI:61560"/>
        <dbReference type="ChEBI" id="CHEBI:173112"/>
        <dbReference type="EC" id="2.7.7.7"/>
    </reaction>
</comment>
<dbReference type="InterPro" id="IPR045085">
    <property type="entry name" value="HLD_clamp_pol_III_gamma_tau"/>
</dbReference>
<sequence length="973" mass="104499">MSYQVLARKWRPASFDQVVGQSHVLHALTNALSQQRLHHAYLFTGTRGVGKTSLARLFAKGLNCETGITAKPCGQCSACQEIAQGRFVDLIEVDAASRTKVDDTRELLDNVQYRPTRGRFKVYLIDEVHMLSRSSFNALLKTLEEPPEHVKFLLATTDPQKLPVTVLSRCLQFNLKSLDQTEMAGQLQHILQSEGLKFETSALTLLARAANGSMRDALSLTDQAIAFGAGQVMLEQVQTMLGAIDERQVLALFDALLTGDIAKMMQEVAKVLAFGADAAEVLRSLLELLHQITLSQFAPAAANLSLFGPQITHYAENLAPEQVQLYYQLLLSGRKELPYAPDPKSGLEMALLRAVAFVPETPPKRWQRGEVADLSALDNSHSAAAVARAPNQEVASSNVDEIKPQAVSAQSVISQAVEAQAEKIQAAKMPTQVSSAAETQASSGGAQMAAGEGEDADEQALLAEQALLLSQASSMGFRNKASVPLQASPSQMNASKTSVAEANAAIESVKVTESLPVEQTAAAQPHKPVSQAETSVVSDEQQSQDDFYAAMGYSQQGEGQESSLDFYQQQMSMDGQMPSAADNSTSEVSLSNKPSSEPSVPADANIESGSDDILADDLLDQVLATRDLLLSDIEAASPKDGEEKKPLLERRSAAAAPESDAAAASQSEALAEPGNSLELSKSPEPENSPELSKSPERFNSPEASRAETQTPVAGKMAFGSGPSHVAALKEDSPPWEDAPEGTVAAGREAVEDSETLQNAAFPKAEPESVPEFLPEPEPKPQPQNTAQQTAQEAAPQVIDEPGHELKNELGLGSGQSATVNTVNTGALPSGHPQDLYWYKLMSALEIGGRVRQLAVNSVCERIAEPLPLLLKPDQKHLAADSAIKQLEEALSKLFGKPCRTEIVVGVDDQRETPLEIRHRFHQELLSGAHASLMNDENIQWLVSHMGAELDQDTLGYPPELLSQRANLIADKAP</sequence>
<feature type="compositionally biased region" description="Low complexity" evidence="12">
    <location>
        <begin position="440"/>
        <end position="451"/>
    </location>
</feature>
<dbReference type="EMBL" id="QJSY01000051">
    <property type="protein sequence ID" value="PYE54276.1"/>
    <property type="molecule type" value="Genomic_DNA"/>
</dbReference>
<evidence type="ECO:0000313" key="15">
    <source>
        <dbReference type="Proteomes" id="UP000247584"/>
    </source>
</evidence>
<feature type="region of interest" description="Disordered" evidence="12">
    <location>
        <begin position="573"/>
        <end position="608"/>
    </location>
</feature>
<dbReference type="InterPro" id="IPR022754">
    <property type="entry name" value="DNA_pol_III_gamma-3"/>
</dbReference>
<keyword evidence="6" id="KW-0479">Metal-binding</keyword>
<feature type="compositionally biased region" description="Basic and acidic residues" evidence="12">
    <location>
        <begin position="637"/>
        <end position="652"/>
    </location>
</feature>
<evidence type="ECO:0000256" key="3">
    <source>
        <dbReference type="ARBA" id="ARBA00022679"/>
    </source>
</evidence>
<dbReference type="InterPro" id="IPR050238">
    <property type="entry name" value="DNA_Rep/Repair_Clamp_Loader"/>
</dbReference>
<dbReference type="Gene3D" id="3.40.50.300">
    <property type="entry name" value="P-loop containing nucleotide triphosphate hydrolases"/>
    <property type="match status" value="1"/>
</dbReference>
<dbReference type="InterPro" id="IPR008921">
    <property type="entry name" value="DNA_pol3_clamp-load_cplx_C"/>
</dbReference>
<dbReference type="RefSeq" id="WP_101057295.1">
    <property type="nucleotide sequence ID" value="NZ_BMXX01000054.1"/>
</dbReference>
<dbReference type="InterPro" id="IPR038249">
    <property type="entry name" value="PolIII_tau_V_sf"/>
</dbReference>
<dbReference type="InterPro" id="IPR003593">
    <property type="entry name" value="AAA+_ATPase"/>
</dbReference>